<dbReference type="HOGENOM" id="CLU_2024060_0_0_11"/>
<dbReference type="KEGG" id="mph:MLP_52560"/>
<protein>
    <submittedName>
        <fullName evidence="1">Uncharacterized protein</fullName>
    </submittedName>
</protein>
<dbReference type="RefSeq" id="WP_013866082.1">
    <property type="nucleotide sequence ID" value="NC_015635.1"/>
</dbReference>
<dbReference type="Proteomes" id="UP000007947">
    <property type="component" value="Chromosome"/>
</dbReference>
<sequence>MTVAGSAEESTAQTEGLRWFVLRLGEPVSVRGVDLDAHALDGRPVAAVVFESRPDGPGDLVLSVVRGWGAQPRLDLYWDASGAGPGEHGYAWSVSASGSLLVTARGEAVIEYGPAAWHQWQP</sequence>
<name>F5XIN2_MICPN</name>
<reference evidence="1 2" key="1">
    <citation type="submission" date="2011-05" db="EMBL/GenBank/DDBJ databases">
        <title>Whole genome sequence of Microlunatus phosphovorus NM-1.</title>
        <authorList>
            <person name="Hosoyama A."/>
            <person name="Sasaki K."/>
            <person name="Harada T."/>
            <person name="Igarashi R."/>
            <person name="Kawakoshi A."/>
            <person name="Sasagawa M."/>
            <person name="Fukada J."/>
            <person name="Nakamura S."/>
            <person name="Katano Y."/>
            <person name="Hanada S."/>
            <person name="Kamagata Y."/>
            <person name="Nakamura N."/>
            <person name="Yamazaki S."/>
            <person name="Fujita N."/>
        </authorList>
    </citation>
    <scope>NUCLEOTIDE SEQUENCE [LARGE SCALE GENOMIC DNA]</scope>
    <source>
        <strain evidence="2">ATCC 700054 / DSM 10555 / JCM 9379 / NBRC 101784 / NCIMB 13414 / VKM Ac-1990 / NM-1</strain>
    </source>
</reference>
<dbReference type="AlphaFoldDB" id="F5XIN2"/>
<gene>
    <name evidence="1" type="ordered locus">MLP_52560</name>
</gene>
<keyword evidence="2" id="KW-1185">Reference proteome</keyword>
<evidence type="ECO:0000313" key="1">
    <source>
        <dbReference type="EMBL" id="BAK38270.1"/>
    </source>
</evidence>
<dbReference type="STRING" id="1032480.MLP_52560"/>
<organism evidence="1 2">
    <name type="scientific">Microlunatus phosphovorus (strain ATCC 700054 / DSM 10555 / JCM 9379 / NBRC 101784 / NCIMB 13414 / VKM Ac-1990 / NM-1)</name>
    <dbReference type="NCBI Taxonomy" id="1032480"/>
    <lineage>
        <taxon>Bacteria</taxon>
        <taxon>Bacillati</taxon>
        <taxon>Actinomycetota</taxon>
        <taxon>Actinomycetes</taxon>
        <taxon>Propionibacteriales</taxon>
        <taxon>Propionibacteriaceae</taxon>
        <taxon>Microlunatus</taxon>
    </lineage>
</organism>
<evidence type="ECO:0000313" key="2">
    <source>
        <dbReference type="Proteomes" id="UP000007947"/>
    </source>
</evidence>
<dbReference type="EMBL" id="AP012204">
    <property type="protein sequence ID" value="BAK38270.1"/>
    <property type="molecule type" value="Genomic_DNA"/>
</dbReference>
<proteinExistence type="predicted"/>
<accession>F5XIN2</accession>